<dbReference type="Gene3D" id="3.30.420.40">
    <property type="match status" value="1"/>
</dbReference>
<sequence length="518" mass="54060">MKRIGIDVGGTNTDAVLIDSTTVLGAVKSPTTADVLSGVVKSIEQLVQSHADAVHDLDAVMIGTTHFTNAVVERARLDRVAAIRIAMPASASLPPMVDWPADLREAVNPLKFMVEGGHEYDGRPLVPLDKDAIRDAAMRIRDAGITAVGITALFSPLTAECEIEAAEIVTSVLPEARITLSHRLGRIGLLERENVTLLNASLQSLGTKTVDAFRSALASVGIRAPFYLTQNDGTVVLAEVAAANPVYSFASGPTNSMRGAAFLSGRDEGMVIDVGGTTSDIGYLVNGFPREANNIVEVGGVRTLFRMPDLLPMGLGGGTIIDPDTGKIGPRSVGYRITEEALVFGGSTLTTTDIAVAAGLVEIGDKDRVRHLDRALVAKHLAGIHAMIEDGVDRMKTSAGDTPVIVVGGGAFLVPDQLEGVSEVIRVPHAGVANALGAAMAQVSGEVDQVFSGLTRDAAIAAAQEIATSRAVEAGADPKSISLVDAEDIPIAYLPGDARRVRARVVGTISTPRVRLVA</sequence>
<dbReference type="PANTHER" id="PTHR11365">
    <property type="entry name" value="5-OXOPROLINASE RELATED"/>
    <property type="match status" value="1"/>
</dbReference>
<comment type="caution">
    <text evidence="3">The sequence shown here is derived from an EMBL/GenBank/DDBJ whole genome shotgun (WGS) entry which is preliminary data.</text>
</comment>
<reference evidence="4" key="1">
    <citation type="submission" date="2020-12" db="EMBL/GenBank/DDBJ databases">
        <title>Hymenobacter sp.</title>
        <authorList>
            <person name="Kim M.K."/>
        </authorList>
    </citation>
    <scope>NUCLEOTIDE SEQUENCE [LARGE SCALE GENOMIC DNA]</scope>
    <source>
        <strain evidence="4">BT325</strain>
    </source>
</reference>
<feature type="domain" description="Hydantoinase A/oxoprolinase" evidence="1">
    <location>
        <begin position="192"/>
        <end position="392"/>
    </location>
</feature>
<dbReference type="PANTHER" id="PTHR11365:SF10">
    <property type="entry name" value="HYDANTOINASE_OXOPROLINASE"/>
    <property type="match status" value="1"/>
</dbReference>
<dbReference type="Proteomes" id="UP000620670">
    <property type="component" value="Unassembled WGS sequence"/>
</dbReference>
<dbReference type="InterPro" id="IPR045079">
    <property type="entry name" value="Oxoprolinase-like"/>
</dbReference>
<dbReference type="InterPro" id="IPR008040">
    <property type="entry name" value="Hydant_A_N"/>
</dbReference>
<keyword evidence="4" id="KW-1185">Reference proteome</keyword>
<feature type="domain" description="Hydantoinase/oxoprolinase N-terminal" evidence="2">
    <location>
        <begin position="3"/>
        <end position="171"/>
    </location>
</feature>
<organism evidence="3 4">
    <name type="scientific">Microvirga splendida</name>
    <dbReference type="NCBI Taxonomy" id="2795727"/>
    <lineage>
        <taxon>Bacteria</taxon>
        <taxon>Pseudomonadati</taxon>
        <taxon>Pseudomonadota</taxon>
        <taxon>Alphaproteobacteria</taxon>
        <taxon>Hyphomicrobiales</taxon>
        <taxon>Methylobacteriaceae</taxon>
        <taxon>Microvirga</taxon>
    </lineage>
</organism>
<name>A0ABS0Y4C2_9HYPH</name>
<evidence type="ECO:0000259" key="1">
    <source>
        <dbReference type="Pfam" id="PF01968"/>
    </source>
</evidence>
<gene>
    <name evidence="3" type="ORF">JAO75_17320</name>
</gene>
<dbReference type="Pfam" id="PF05378">
    <property type="entry name" value="Hydant_A_N"/>
    <property type="match status" value="1"/>
</dbReference>
<dbReference type="SUPFAM" id="SSF53067">
    <property type="entry name" value="Actin-like ATPase domain"/>
    <property type="match status" value="2"/>
</dbReference>
<dbReference type="EMBL" id="JAELXT010000021">
    <property type="protein sequence ID" value="MBJ6127165.1"/>
    <property type="molecule type" value="Genomic_DNA"/>
</dbReference>
<dbReference type="Pfam" id="PF01968">
    <property type="entry name" value="Hydantoinase_A"/>
    <property type="match status" value="1"/>
</dbReference>
<evidence type="ECO:0000259" key="2">
    <source>
        <dbReference type="Pfam" id="PF05378"/>
    </source>
</evidence>
<evidence type="ECO:0000313" key="4">
    <source>
        <dbReference type="Proteomes" id="UP000620670"/>
    </source>
</evidence>
<evidence type="ECO:0000313" key="3">
    <source>
        <dbReference type="EMBL" id="MBJ6127165.1"/>
    </source>
</evidence>
<dbReference type="InterPro" id="IPR002821">
    <property type="entry name" value="Hydantoinase_A"/>
</dbReference>
<accession>A0ABS0Y4C2</accession>
<protein>
    <submittedName>
        <fullName evidence="3">Hydantoinase/oxoprolinase family protein</fullName>
    </submittedName>
</protein>
<dbReference type="InterPro" id="IPR043129">
    <property type="entry name" value="ATPase_NBD"/>
</dbReference>
<proteinExistence type="predicted"/>
<dbReference type="RefSeq" id="WP_199050394.1">
    <property type="nucleotide sequence ID" value="NZ_JAELXT010000021.1"/>
</dbReference>